<evidence type="ECO:0000256" key="1">
    <source>
        <dbReference type="ARBA" id="ARBA00004429"/>
    </source>
</evidence>
<dbReference type="PANTHER" id="PTHR43386">
    <property type="entry name" value="OLIGOPEPTIDE TRANSPORT SYSTEM PERMEASE PROTEIN APPC"/>
    <property type="match status" value="1"/>
</dbReference>
<comment type="caution">
    <text evidence="14">The sequence shown here is derived from an EMBL/GenBank/DDBJ whole genome shotgun (WGS) entry which is preliminary data.</text>
</comment>
<dbReference type="PANTHER" id="PTHR43386:SF2">
    <property type="entry name" value="OLIGOPEPTIDE TRANSPORT SYSTEM PERMEASE PROTEIN OPPC"/>
    <property type="match status" value="1"/>
</dbReference>
<evidence type="ECO:0000256" key="2">
    <source>
        <dbReference type="ARBA" id="ARBA00022448"/>
    </source>
</evidence>
<dbReference type="GO" id="GO:0005886">
    <property type="term" value="C:plasma membrane"/>
    <property type="evidence" value="ECO:0007669"/>
    <property type="project" value="UniProtKB-SubCell"/>
</dbReference>
<dbReference type="EMBL" id="RFFH01000002">
    <property type="protein sequence ID" value="RMI34196.1"/>
    <property type="molecule type" value="Genomic_DNA"/>
</dbReference>
<keyword evidence="15" id="KW-1185">Reference proteome</keyword>
<sequence>MSEVELLAQQDPERVAIGRRKLIVRRFLRNKPAVVAGILLLLLVLAAFAGPSLMKYDYQYMDSAALLQPPGPDHWLGTNENGQDVLSQTLRGMQKSLAIGFGVALLSSIIASLTGAVAGLLGGWTDRMIMWVVDLLLVIPSFLMIMLFAQRTKGSNSVLLLIVLLAAFGWMISARVVRGLTMSLREREFVRAARYMGASTWTVITTHILPNVASFLIIDTTLAVGASIIGETSLSYLGFGVQWPEVSLGVLIGRATDNAQTFPWTYLVPGGALILIVLCANIVGDGLRDALDPSSQRARSKRKADK</sequence>
<organism evidence="14 15">
    <name type="scientific">Nocardia stercoris</name>
    <dbReference type="NCBI Taxonomy" id="2483361"/>
    <lineage>
        <taxon>Bacteria</taxon>
        <taxon>Bacillati</taxon>
        <taxon>Actinomycetota</taxon>
        <taxon>Actinomycetes</taxon>
        <taxon>Mycobacteriales</taxon>
        <taxon>Nocardiaceae</taxon>
        <taxon>Nocardia</taxon>
    </lineage>
</organism>
<feature type="transmembrane region" description="Helical" evidence="12">
    <location>
        <begin position="264"/>
        <end position="284"/>
    </location>
</feature>
<dbReference type="Pfam" id="PF12911">
    <property type="entry name" value="OppC_N"/>
    <property type="match status" value="1"/>
</dbReference>
<feature type="transmembrane region" description="Helical" evidence="12">
    <location>
        <begin position="128"/>
        <end position="149"/>
    </location>
</feature>
<keyword evidence="2 12" id="KW-0813">Transport</keyword>
<keyword evidence="4" id="KW-0997">Cell inner membrane</keyword>
<dbReference type="PROSITE" id="PS50928">
    <property type="entry name" value="ABC_TM1"/>
    <property type="match status" value="1"/>
</dbReference>
<keyword evidence="7" id="KW-0653">Protein transport</keyword>
<comment type="similarity">
    <text evidence="10">Belongs to the binding-protein-dependent transport system permease family. OppBC subfamily.</text>
</comment>
<proteinExistence type="inferred from homology"/>
<reference evidence="14 15" key="1">
    <citation type="submission" date="2018-10" db="EMBL/GenBank/DDBJ databases">
        <title>Isolation from cow dung.</title>
        <authorList>
            <person name="Ling L."/>
        </authorList>
    </citation>
    <scope>NUCLEOTIDE SEQUENCE [LARGE SCALE GENOMIC DNA]</scope>
    <source>
        <strain evidence="14 15">NEAU-LL90</strain>
    </source>
</reference>
<dbReference type="GO" id="GO:0015833">
    <property type="term" value="P:peptide transport"/>
    <property type="evidence" value="ECO:0007669"/>
    <property type="project" value="UniProtKB-KW"/>
</dbReference>
<dbReference type="Gene3D" id="1.10.3720.10">
    <property type="entry name" value="MetI-like"/>
    <property type="match status" value="1"/>
</dbReference>
<comment type="subcellular location">
    <subcellularLocation>
        <location evidence="1">Cell inner membrane</location>
        <topology evidence="1">Multi-pass membrane protein</topology>
    </subcellularLocation>
    <subcellularLocation>
        <location evidence="12">Cell membrane</location>
        <topology evidence="12">Multi-pass membrane protein</topology>
    </subcellularLocation>
</comment>
<dbReference type="InterPro" id="IPR035906">
    <property type="entry name" value="MetI-like_sf"/>
</dbReference>
<evidence type="ECO:0000256" key="3">
    <source>
        <dbReference type="ARBA" id="ARBA00022475"/>
    </source>
</evidence>
<feature type="domain" description="ABC transmembrane type-1" evidence="13">
    <location>
        <begin position="97"/>
        <end position="284"/>
    </location>
</feature>
<dbReference type="CDD" id="cd06261">
    <property type="entry name" value="TM_PBP2"/>
    <property type="match status" value="1"/>
</dbReference>
<evidence type="ECO:0000256" key="8">
    <source>
        <dbReference type="ARBA" id="ARBA00022989"/>
    </source>
</evidence>
<keyword evidence="6" id="KW-0571">Peptide transport</keyword>
<evidence type="ECO:0000256" key="10">
    <source>
        <dbReference type="ARBA" id="ARBA00024202"/>
    </source>
</evidence>
<evidence type="ECO:0000256" key="5">
    <source>
        <dbReference type="ARBA" id="ARBA00022692"/>
    </source>
</evidence>
<evidence type="ECO:0000256" key="11">
    <source>
        <dbReference type="ARBA" id="ARBA00072251"/>
    </source>
</evidence>
<feature type="transmembrane region" description="Helical" evidence="12">
    <location>
        <begin position="97"/>
        <end position="121"/>
    </location>
</feature>
<dbReference type="GO" id="GO:0055085">
    <property type="term" value="P:transmembrane transport"/>
    <property type="evidence" value="ECO:0007669"/>
    <property type="project" value="InterPro"/>
</dbReference>
<keyword evidence="9 12" id="KW-0472">Membrane</keyword>
<dbReference type="InterPro" id="IPR000515">
    <property type="entry name" value="MetI-like"/>
</dbReference>
<feature type="transmembrane region" description="Helical" evidence="12">
    <location>
        <begin position="155"/>
        <end position="177"/>
    </location>
</feature>
<evidence type="ECO:0000256" key="7">
    <source>
        <dbReference type="ARBA" id="ARBA00022927"/>
    </source>
</evidence>
<evidence type="ECO:0000256" key="12">
    <source>
        <dbReference type="RuleBase" id="RU363032"/>
    </source>
</evidence>
<evidence type="ECO:0000259" key="13">
    <source>
        <dbReference type="PROSITE" id="PS50928"/>
    </source>
</evidence>
<dbReference type="InterPro" id="IPR050366">
    <property type="entry name" value="BP-dependent_transpt_permease"/>
</dbReference>
<evidence type="ECO:0000313" key="14">
    <source>
        <dbReference type="EMBL" id="RMI34196.1"/>
    </source>
</evidence>
<keyword evidence="8 12" id="KW-1133">Transmembrane helix</keyword>
<name>A0A3M2LAY0_9NOCA</name>
<dbReference type="Proteomes" id="UP000279275">
    <property type="component" value="Unassembled WGS sequence"/>
</dbReference>
<accession>A0A3M2LAY0</accession>
<evidence type="ECO:0000256" key="4">
    <source>
        <dbReference type="ARBA" id="ARBA00022519"/>
    </source>
</evidence>
<keyword evidence="5 12" id="KW-0812">Transmembrane</keyword>
<keyword evidence="3" id="KW-1003">Cell membrane</keyword>
<evidence type="ECO:0000313" key="15">
    <source>
        <dbReference type="Proteomes" id="UP000279275"/>
    </source>
</evidence>
<dbReference type="Pfam" id="PF00528">
    <property type="entry name" value="BPD_transp_1"/>
    <property type="match status" value="1"/>
</dbReference>
<evidence type="ECO:0000256" key="9">
    <source>
        <dbReference type="ARBA" id="ARBA00023136"/>
    </source>
</evidence>
<feature type="transmembrane region" description="Helical" evidence="12">
    <location>
        <begin position="33"/>
        <end position="54"/>
    </location>
</feature>
<dbReference type="RefSeq" id="WP_122187364.1">
    <property type="nucleotide sequence ID" value="NZ_RFFH01000002.1"/>
</dbReference>
<dbReference type="InterPro" id="IPR025966">
    <property type="entry name" value="OppC_N"/>
</dbReference>
<protein>
    <recommendedName>
        <fullName evidence="11">Oligopeptide transport system permease protein OppC</fullName>
    </recommendedName>
</protein>
<dbReference type="SUPFAM" id="SSF161098">
    <property type="entry name" value="MetI-like"/>
    <property type="match status" value="1"/>
</dbReference>
<dbReference type="OrthoDB" id="9812701at2"/>
<evidence type="ECO:0000256" key="6">
    <source>
        <dbReference type="ARBA" id="ARBA00022856"/>
    </source>
</evidence>
<dbReference type="GO" id="GO:0015031">
    <property type="term" value="P:protein transport"/>
    <property type="evidence" value="ECO:0007669"/>
    <property type="project" value="UniProtKB-KW"/>
</dbReference>
<dbReference type="AlphaFoldDB" id="A0A3M2LAY0"/>
<gene>
    <name evidence="14" type="ORF">EBN03_07190</name>
</gene>